<reference evidence="3" key="1">
    <citation type="journal article" date="2021" name="Front. Plant Sci.">
        <title>Chromosome-Scale Genome Assembly for Chinese Sour Jujube and Insights Into Its Genome Evolution and Domestication Signature.</title>
        <authorList>
            <person name="Shen L.-Y."/>
            <person name="Luo H."/>
            <person name="Wang X.-L."/>
            <person name="Wang X.-M."/>
            <person name="Qiu X.-J."/>
            <person name="Liu H."/>
            <person name="Zhou S.-S."/>
            <person name="Jia K.-H."/>
            <person name="Nie S."/>
            <person name="Bao Y.-T."/>
            <person name="Zhang R.-G."/>
            <person name="Yun Q.-Z."/>
            <person name="Chai Y.-H."/>
            <person name="Lu J.-Y."/>
            <person name="Li Y."/>
            <person name="Zhao S.-W."/>
            <person name="Mao J.-F."/>
            <person name="Jia S.-G."/>
            <person name="Mao Y.-M."/>
        </authorList>
    </citation>
    <scope>NUCLEOTIDE SEQUENCE</scope>
    <source>
        <strain evidence="3">AT0</strain>
        <tissue evidence="3">Leaf</tissue>
    </source>
</reference>
<dbReference type="PANTHER" id="PTHR47186:SF57">
    <property type="entry name" value="OS02G0478300 PROTEIN"/>
    <property type="match status" value="1"/>
</dbReference>
<dbReference type="InterPro" id="IPR055414">
    <property type="entry name" value="LRR_R13L4/SHOC2-like"/>
</dbReference>
<dbReference type="EMBL" id="JAEACU010000011">
    <property type="protein sequence ID" value="KAH7514843.1"/>
    <property type="molecule type" value="Genomic_DNA"/>
</dbReference>
<dbReference type="SUPFAM" id="SSF52058">
    <property type="entry name" value="L domain-like"/>
    <property type="match status" value="1"/>
</dbReference>
<name>A0A978UJ62_ZIZJJ</name>
<protein>
    <recommendedName>
        <fullName evidence="2">Disease resistance R13L4/SHOC-2-like LRR domain-containing protein</fullName>
    </recommendedName>
</protein>
<gene>
    <name evidence="3" type="ORF">FEM48_Zijuj11G0133400</name>
</gene>
<feature type="domain" description="Disease resistance R13L4/SHOC-2-like LRR" evidence="2">
    <location>
        <begin position="9"/>
        <end position="115"/>
    </location>
</feature>
<proteinExistence type="predicted"/>
<comment type="caution">
    <text evidence="3">The sequence shown here is derived from an EMBL/GenBank/DDBJ whole genome shotgun (WGS) entry which is preliminary data.</text>
</comment>
<keyword evidence="1" id="KW-0677">Repeat</keyword>
<dbReference type="Pfam" id="PF23598">
    <property type="entry name" value="LRR_14"/>
    <property type="match status" value="1"/>
</dbReference>
<dbReference type="Gene3D" id="3.80.10.10">
    <property type="entry name" value="Ribonuclease Inhibitor"/>
    <property type="match status" value="1"/>
</dbReference>
<evidence type="ECO:0000313" key="3">
    <source>
        <dbReference type="EMBL" id="KAH7514843.1"/>
    </source>
</evidence>
<sequence length="249" mass="28757">MSIFFNNGLRFLKVLDCREAPLNTFPKEILKLYNLRYLSLRDTNVSSIPKSIGKLQKLNTVDLRYINVTELPAEILQLKQLRQLLVYRYVHRFTTSLEVVGFKALRGLETLSSLQSLCFIEVDPFECLQALPNLVHIELVEAYDGETLCFKADGFKMLKVLLLGKFDRLKRVTIERGTMSSLEKLMLRDCKLLDEVPTGIECLSNLKDLEFIDMSNEFLMKLNQRTDLLHISTIFVGYEADWGMDGYLI</sequence>
<organism evidence="3 4">
    <name type="scientific">Ziziphus jujuba var. spinosa</name>
    <dbReference type="NCBI Taxonomy" id="714518"/>
    <lineage>
        <taxon>Eukaryota</taxon>
        <taxon>Viridiplantae</taxon>
        <taxon>Streptophyta</taxon>
        <taxon>Embryophyta</taxon>
        <taxon>Tracheophyta</taxon>
        <taxon>Spermatophyta</taxon>
        <taxon>Magnoliopsida</taxon>
        <taxon>eudicotyledons</taxon>
        <taxon>Gunneridae</taxon>
        <taxon>Pentapetalae</taxon>
        <taxon>rosids</taxon>
        <taxon>fabids</taxon>
        <taxon>Rosales</taxon>
        <taxon>Rhamnaceae</taxon>
        <taxon>Paliureae</taxon>
        <taxon>Ziziphus</taxon>
    </lineage>
</organism>
<dbReference type="InterPro" id="IPR032675">
    <property type="entry name" value="LRR_dom_sf"/>
</dbReference>
<evidence type="ECO:0000259" key="2">
    <source>
        <dbReference type="Pfam" id="PF23598"/>
    </source>
</evidence>
<evidence type="ECO:0000313" key="4">
    <source>
        <dbReference type="Proteomes" id="UP000813462"/>
    </source>
</evidence>
<dbReference type="AlphaFoldDB" id="A0A978UJ62"/>
<evidence type="ECO:0000256" key="1">
    <source>
        <dbReference type="ARBA" id="ARBA00022737"/>
    </source>
</evidence>
<dbReference type="PANTHER" id="PTHR47186">
    <property type="entry name" value="LEUCINE-RICH REPEAT-CONTAINING PROTEIN 57"/>
    <property type="match status" value="1"/>
</dbReference>
<dbReference type="Proteomes" id="UP000813462">
    <property type="component" value="Unassembled WGS sequence"/>
</dbReference>
<accession>A0A978UJ62</accession>